<comment type="cofactor">
    <cofactor evidence="1">
        <name>FMN</name>
        <dbReference type="ChEBI" id="CHEBI:58210"/>
    </cofactor>
</comment>
<evidence type="ECO:0000256" key="3">
    <source>
        <dbReference type="ARBA" id="ARBA00022630"/>
    </source>
</evidence>
<keyword evidence="4" id="KW-0288">FMN</keyword>
<dbReference type="Proteomes" id="UP000006565">
    <property type="component" value="Chromosome"/>
</dbReference>
<dbReference type="InterPro" id="IPR051796">
    <property type="entry name" value="ISF_SsuE-like"/>
</dbReference>
<dbReference type="STRING" id="679926.Mpet_0326"/>
<evidence type="ECO:0000259" key="6">
    <source>
        <dbReference type="Pfam" id="PF03358"/>
    </source>
</evidence>
<organism evidence="7 8">
    <name type="scientific">Methanolacinia petrolearia (strain DSM 11571 / OCM 486 / SEBR 4847)</name>
    <name type="common">Methanoplanus petrolearius</name>
    <dbReference type="NCBI Taxonomy" id="679926"/>
    <lineage>
        <taxon>Archaea</taxon>
        <taxon>Methanobacteriati</taxon>
        <taxon>Methanobacteriota</taxon>
        <taxon>Stenosarchaea group</taxon>
        <taxon>Methanomicrobia</taxon>
        <taxon>Methanomicrobiales</taxon>
        <taxon>Methanomicrobiaceae</taxon>
        <taxon>Methanolacinia</taxon>
    </lineage>
</organism>
<keyword evidence="8" id="KW-1185">Reference proteome</keyword>
<dbReference type="EMBL" id="CP002117">
    <property type="protein sequence ID" value="ADN35100.1"/>
    <property type="molecule type" value="Genomic_DNA"/>
</dbReference>
<proteinExistence type="inferred from homology"/>
<gene>
    <name evidence="7" type="ordered locus">Mpet_0326</name>
</gene>
<evidence type="ECO:0000256" key="5">
    <source>
        <dbReference type="ARBA" id="ARBA00038292"/>
    </source>
</evidence>
<evidence type="ECO:0000256" key="2">
    <source>
        <dbReference type="ARBA" id="ARBA00001966"/>
    </source>
</evidence>
<evidence type="ECO:0000313" key="7">
    <source>
        <dbReference type="EMBL" id="ADN35100.1"/>
    </source>
</evidence>
<feature type="domain" description="NADPH-dependent FMN reductase-like" evidence="6">
    <location>
        <begin position="1"/>
        <end position="143"/>
    </location>
</feature>
<reference evidence="7 8" key="1">
    <citation type="journal article" date="2010" name="Stand. Genomic Sci.">
        <title>Complete genome sequence of Methanoplanus petrolearius type strain (SEBR 4847).</title>
        <authorList>
            <person name="Brambilla E."/>
            <person name="Djao O.D."/>
            <person name="Daligault H."/>
            <person name="Lapidus A."/>
            <person name="Lucas S."/>
            <person name="Hammon N."/>
            <person name="Nolan M."/>
            <person name="Tice H."/>
            <person name="Cheng J.F."/>
            <person name="Han C."/>
            <person name="Tapia R."/>
            <person name="Goodwin L."/>
            <person name="Pitluck S."/>
            <person name="Liolios K."/>
            <person name="Ivanova N."/>
            <person name="Mavromatis K."/>
            <person name="Mikhailova N."/>
            <person name="Pati A."/>
            <person name="Chen A."/>
            <person name="Palaniappan K."/>
            <person name="Land M."/>
            <person name="Hauser L."/>
            <person name="Chang Y.J."/>
            <person name="Jeffries C.D."/>
            <person name="Rohde M."/>
            <person name="Spring S."/>
            <person name="Sikorski J."/>
            <person name="Goker M."/>
            <person name="Woyke T."/>
            <person name="Bristow J."/>
            <person name="Eisen J.A."/>
            <person name="Markowitz V."/>
            <person name="Hugenholtz P."/>
            <person name="Kyrpides N.C."/>
            <person name="Klenk H.P."/>
        </authorList>
    </citation>
    <scope>NUCLEOTIDE SEQUENCE [LARGE SCALE GENOMIC DNA]</scope>
    <source>
        <strain evidence="8">DSM 11571 / OCM 486 / SEBR 4847</strain>
    </source>
</reference>
<name>E1RFU8_METP4</name>
<dbReference type="AlphaFoldDB" id="E1RFU8"/>
<dbReference type="eggNOG" id="arCOG02573">
    <property type="taxonomic scope" value="Archaea"/>
</dbReference>
<comment type="cofactor">
    <cofactor evidence="2">
        <name>[4Fe-4S] cluster</name>
        <dbReference type="ChEBI" id="CHEBI:49883"/>
    </cofactor>
</comment>
<protein>
    <submittedName>
        <fullName evidence="7">NADPH-dependent FMN reductase</fullName>
    </submittedName>
</protein>
<dbReference type="SUPFAM" id="SSF52218">
    <property type="entry name" value="Flavoproteins"/>
    <property type="match status" value="1"/>
</dbReference>
<evidence type="ECO:0000313" key="8">
    <source>
        <dbReference type="Proteomes" id="UP000006565"/>
    </source>
</evidence>
<sequence>MKVLGISGSMRPEGNTSILVKRVVDYIEAEGCDEFNTEYISLAGKKISPCIGCDKCRETKWCVLDDDWDDIAEKLMECDILILGSPTYYYDVNGQTKNFIDRTYSLFHDRKLAGKYAVVISVCADRGGERTLSTLEGFVNTHEFGYIGYVAGKGAAAGDVRKDESAMAKSIEVAENILKMVSRTHRDGKRKQ</sequence>
<dbReference type="OrthoDB" id="9059at2157"/>
<dbReference type="HOGENOM" id="CLU_050993_3_0_2"/>
<dbReference type="GeneID" id="9742769"/>
<dbReference type="KEGG" id="mpi:Mpet_0326"/>
<dbReference type="InterPro" id="IPR029039">
    <property type="entry name" value="Flavoprotein-like_sf"/>
</dbReference>
<accession>E1RFU8</accession>
<evidence type="ECO:0000256" key="1">
    <source>
        <dbReference type="ARBA" id="ARBA00001917"/>
    </source>
</evidence>
<dbReference type="Pfam" id="PF03358">
    <property type="entry name" value="FMN_red"/>
    <property type="match status" value="1"/>
</dbReference>
<dbReference type="InterPro" id="IPR005025">
    <property type="entry name" value="FMN_Rdtase-like_dom"/>
</dbReference>
<comment type="similarity">
    <text evidence="5">Belongs to the SsuE family. Isf subfamily.</text>
</comment>
<keyword evidence="3" id="KW-0285">Flavoprotein</keyword>
<dbReference type="RefSeq" id="WP_013328279.1">
    <property type="nucleotide sequence ID" value="NC_014507.1"/>
</dbReference>
<dbReference type="PANTHER" id="PTHR43278">
    <property type="entry name" value="NAD(P)H-DEPENDENT FMN-CONTAINING OXIDOREDUCTASE YWQN-RELATED"/>
    <property type="match status" value="1"/>
</dbReference>
<dbReference type="Gene3D" id="3.40.50.360">
    <property type="match status" value="1"/>
</dbReference>
<dbReference type="GO" id="GO:0016491">
    <property type="term" value="F:oxidoreductase activity"/>
    <property type="evidence" value="ECO:0007669"/>
    <property type="project" value="InterPro"/>
</dbReference>
<dbReference type="PANTHER" id="PTHR43278:SF1">
    <property type="entry name" value="IRON-SULFUR FLAVOPROTEIN MJ1083"/>
    <property type="match status" value="1"/>
</dbReference>
<evidence type="ECO:0000256" key="4">
    <source>
        <dbReference type="ARBA" id="ARBA00022643"/>
    </source>
</evidence>